<evidence type="ECO:0000313" key="2">
    <source>
        <dbReference type="Proteomes" id="UP000823964"/>
    </source>
</evidence>
<proteinExistence type="predicted"/>
<sequence length="580" mass="65195">MNNQLYIYDCLTGKLRVSDGSMMPVGAGKRNTFRVEMDRENGGSFVQRDEVCRFFPHGNIESYSLNGIRLKGDCVIKPNNLYLMVLAGGCIICWYGDPAKRPNFSGYDPGTWYVYDREASSWHGPYALPELKAIAAKLPESALATFRGLEHCAFYLRDLTEVIRHLERGSAVPATEAQVEQAELPTELRCPSCWESFKRREALAIATHPDLTSDSILGEDAMQRFLPTQLNSHGLPLDDRGSPCSEYACPHCHCKLPPFFDSTRQHIFSLIGVPASGKSYYLASMLHELEHELAREFGMPFRDADPASNAPLNDMRMRLFSGGSEKETYIGKTRLQSSLYHRVWRHNHFYSMPCPFIYRLNKGSEAYSLVFYDNAGENFNPGVPADQAIAAEHLNVASGLFFLFDPTANPEFRSLLKDNKDPQLRTDNNMAGRQSMLLAETEMRLRTQLNLPPNKKLDVPLAFIIGKSDTWSHLLGPEPLLPLVRSGMFMPEHVNANSARLRQFLFNVTPHLCMNAESISNNVRYFMVSSLGESPVEFTDDQGQTLLAPRSGMVHPFRVTDPVLWALSCAEPALLPSSQH</sequence>
<dbReference type="EMBL" id="DXFQ01000154">
    <property type="protein sequence ID" value="HIX20569.1"/>
    <property type="molecule type" value="Genomic_DNA"/>
</dbReference>
<evidence type="ECO:0000313" key="1">
    <source>
        <dbReference type="EMBL" id="HIX20569.1"/>
    </source>
</evidence>
<accession>A0A9D2AHJ9</accession>
<name>A0A9D2AHJ9_9BACT</name>
<dbReference type="Proteomes" id="UP000823964">
    <property type="component" value="Unassembled WGS sequence"/>
</dbReference>
<reference evidence="1" key="1">
    <citation type="journal article" date="2021" name="PeerJ">
        <title>Extensive microbial diversity within the chicken gut microbiome revealed by metagenomics and culture.</title>
        <authorList>
            <person name="Gilroy R."/>
            <person name="Ravi A."/>
            <person name="Getino M."/>
            <person name="Pursley I."/>
            <person name="Horton D.L."/>
            <person name="Alikhan N.F."/>
            <person name="Baker D."/>
            <person name="Gharbi K."/>
            <person name="Hall N."/>
            <person name="Watson M."/>
            <person name="Adriaenssens E.M."/>
            <person name="Foster-Nyarko E."/>
            <person name="Jarju S."/>
            <person name="Secka A."/>
            <person name="Antonio M."/>
            <person name="Oren A."/>
            <person name="Chaudhuri R.R."/>
            <person name="La Ragione R."/>
            <person name="Hildebrand F."/>
            <person name="Pallen M.J."/>
        </authorList>
    </citation>
    <scope>NUCLEOTIDE SEQUENCE</scope>
    <source>
        <strain evidence="1">14975</strain>
    </source>
</reference>
<comment type="caution">
    <text evidence="1">The sequence shown here is derived from an EMBL/GenBank/DDBJ whole genome shotgun (WGS) entry which is preliminary data.</text>
</comment>
<organism evidence="1 2">
    <name type="scientific">Candidatus Akkermansia intestinigallinarum</name>
    <dbReference type="NCBI Taxonomy" id="2838431"/>
    <lineage>
        <taxon>Bacteria</taxon>
        <taxon>Pseudomonadati</taxon>
        <taxon>Verrucomicrobiota</taxon>
        <taxon>Verrucomicrobiia</taxon>
        <taxon>Verrucomicrobiales</taxon>
        <taxon>Akkermansiaceae</taxon>
        <taxon>Akkermansia</taxon>
    </lineage>
</organism>
<dbReference type="AlphaFoldDB" id="A0A9D2AHJ9"/>
<reference evidence="1" key="2">
    <citation type="submission" date="2021-04" db="EMBL/GenBank/DDBJ databases">
        <authorList>
            <person name="Gilroy R."/>
        </authorList>
    </citation>
    <scope>NUCLEOTIDE SEQUENCE</scope>
    <source>
        <strain evidence="1">14975</strain>
    </source>
</reference>
<gene>
    <name evidence="1" type="ORF">H9862_08230</name>
</gene>
<protein>
    <submittedName>
        <fullName evidence="1">Gene transfer agent family protein</fullName>
    </submittedName>
</protein>